<dbReference type="AlphaFoldDB" id="A0A7Y4P2B3"/>
<accession>A0A7Y4P2B3</accession>
<proteinExistence type="predicted"/>
<dbReference type="NCBIfam" id="NF046117">
    <property type="entry name" value="SCO4848_fam"/>
    <property type="match status" value="1"/>
</dbReference>
<protein>
    <submittedName>
        <fullName evidence="3">Uncharacterized protein</fullName>
    </submittedName>
</protein>
<comment type="caution">
    <text evidence="3">The sequence shown here is derived from an EMBL/GenBank/DDBJ whole genome shotgun (WGS) entry which is preliminary data.</text>
</comment>
<evidence type="ECO:0000313" key="4">
    <source>
        <dbReference type="Proteomes" id="UP000534306"/>
    </source>
</evidence>
<evidence type="ECO:0000313" key="3">
    <source>
        <dbReference type="EMBL" id="NOL44616.1"/>
    </source>
</evidence>
<reference evidence="3 4" key="1">
    <citation type="submission" date="2020-05" db="EMBL/GenBank/DDBJ databases">
        <title>Genome sequence of Kribbella sandramycini ATCC 39419.</title>
        <authorList>
            <person name="Maclea K.S."/>
            <person name="Fair J.L."/>
        </authorList>
    </citation>
    <scope>NUCLEOTIDE SEQUENCE [LARGE SCALE GENOMIC DNA]</scope>
    <source>
        <strain evidence="3 4">ATCC 39419</strain>
    </source>
</reference>
<reference evidence="2 5" key="2">
    <citation type="submission" date="2020-08" db="EMBL/GenBank/DDBJ databases">
        <title>Sequencing the genomes of 1000 actinobacteria strains.</title>
        <authorList>
            <person name="Klenk H.-P."/>
        </authorList>
    </citation>
    <scope>NUCLEOTIDE SEQUENCE [LARGE SCALE GENOMIC DNA]</scope>
    <source>
        <strain evidence="2 5">DSM 15626</strain>
    </source>
</reference>
<organism evidence="3 4">
    <name type="scientific">Kribbella sandramycini</name>
    <dbReference type="NCBI Taxonomy" id="60450"/>
    <lineage>
        <taxon>Bacteria</taxon>
        <taxon>Bacillati</taxon>
        <taxon>Actinomycetota</taxon>
        <taxon>Actinomycetes</taxon>
        <taxon>Propionibacteriales</taxon>
        <taxon>Kribbellaceae</taxon>
        <taxon>Kribbella</taxon>
    </lineage>
</organism>
<gene>
    <name evidence="2" type="ORF">HNR71_002531</name>
    <name evidence="3" type="ORF">HPO96_30650</name>
</gene>
<dbReference type="EMBL" id="JABJRC010000009">
    <property type="protein sequence ID" value="NOL44616.1"/>
    <property type="molecule type" value="Genomic_DNA"/>
</dbReference>
<feature type="transmembrane region" description="Helical" evidence="1">
    <location>
        <begin position="7"/>
        <end position="26"/>
    </location>
</feature>
<dbReference type="Proteomes" id="UP000553957">
    <property type="component" value="Unassembled WGS sequence"/>
</dbReference>
<dbReference type="EMBL" id="JACHKF010000001">
    <property type="protein sequence ID" value="MBB6566894.1"/>
    <property type="molecule type" value="Genomic_DNA"/>
</dbReference>
<dbReference type="InterPro" id="IPR058061">
    <property type="entry name" value="SCO4848-like"/>
</dbReference>
<name>A0A7Y4P2B3_9ACTN</name>
<keyword evidence="1" id="KW-0812">Transmembrane</keyword>
<keyword evidence="1" id="KW-1133">Transmembrane helix</keyword>
<keyword evidence="4" id="KW-1185">Reference proteome</keyword>
<evidence type="ECO:0000256" key="1">
    <source>
        <dbReference type="SAM" id="Phobius"/>
    </source>
</evidence>
<dbReference type="Proteomes" id="UP000534306">
    <property type="component" value="Unassembled WGS sequence"/>
</dbReference>
<feature type="transmembrane region" description="Helical" evidence="1">
    <location>
        <begin position="38"/>
        <end position="63"/>
    </location>
</feature>
<keyword evidence="1" id="KW-0472">Membrane</keyword>
<sequence>MKLERKHAVVLLGIAVWNVVTYLRFIKALVETPEDRPTGYYVAHSILIVVNLAIAGVLGTWGVKAYKASRVSGGRKPTV</sequence>
<dbReference type="RefSeq" id="WP_171677868.1">
    <property type="nucleotide sequence ID" value="NZ_BAAAGT010000004.1"/>
</dbReference>
<dbReference type="Pfam" id="PF26606">
    <property type="entry name" value="SCO4848"/>
    <property type="match status" value="1"/>
</dbReference>
<evidence type="ECO:0000313" key="5">
    <source>
        <dbReference type="Proteomes" id="UP000553957"/>
    </source>
</evidence>
<evidence type="ECO:0000313" key="2">
    <source>
        <dbReference type="EMBL" id="MBB6566894.1"/>
    </source>
</evidence>